<dbReference type="InterPro" id="IPR011009">
    <property type="entry name" value="Kinase-like_dom_sf"/>
</dbReference>
<evidence type="ECO:0000259" key="5">
    <source>
        <dbReference type="PROSITE" id="PS50011"/>
    </source>
</evidence>
<accession>A0A1A9Z1K9</accession>
<dbReference type="STRING" id="7398.A0A1A9Z1K9"/>
<reference evidence="6" key="2">
    <citation type="submission" date="2020-05" db="UniProtKB">
        <authorList>
            <consortium name="EnsemblMetazoa"/>
        </authorList>
    </citation>
    <scope>IDENTIFICATION</scope>
    <source>
        <strain evidence="6">IAEA</strain>
    </source>
</reference>
<dbReference type="PANTHER" id="PTHR14030:SF4">
    <property type="entry name" value="BUB1 KINASE, ISOFORM A-RELATED"/>
    <property type="match status" value="1"/>
</dbReference>
<dbReference type="VEuPathDB" id="VectorBase:GPAI000897"/>
<dbReference type="GO" id="GO:0005524">
    <property type="term" value="F:ATP binding"/>
    <property type="evidence" value="ECO:0007669"/>
    <property type="project" value="InterPro"/>
</dbReference>
<sequence>MHPAYTIVYYALRGNNSGILNSQFSKYGCLVTDMSEIEKYTTKNIDEDVTMLLTAEVLEIIDSLHAVDIIPANIKADNIFLMKKLCYHVTHRTLQSIDFGAPIDMKLLKKGQLFSCVQNDKSLNSVEMREG</sequence>
<dbReference type="Proteomes" id="UP000092445">
    <property type="component" value="Unassembled WGS sequence"/>
</dbReference>
<evidence type="ECO:0000256" key="1">
    <source>
        <dbReference type="ARBA" id="ARBA00004629"/>
    </source>
</evidence>
<evidence type="ECO:0000256" key="2">
    <source>
        <dbReference type="ARBA" id="ARBA00022454"/>
    </source>
</evidence>
<dbReference type="InterPro" id="IPR000719">
    <property type="entry name" value="Prot_kinase_dom"/>
</dbReference>
<name>A0A1A9Z1K9_GLOPL</name>
<organism evidence="6 7">
    <name type="scientific">Glossina pallidipes</name>
    <name type="common">Tsetse fly</name>
    <dbReference type="NCBI Taxonomy" id="7398"/>
    <lineage>
        <taxon>Eukaryota</taxon>
        <taxon>Metazoa</taxon>
        <taxon>Ecdysozoa</taxon>
        <taxon>Arthropoda</taxon>
        <taxon>Hexapoda</taxon>
        <taxon>Insecta</taxon>
        <taxon>Pterygota</taxon>
        <taxon>Neoptera</taxon>
        <taxon>Endopterygota</taxon>
        <taxon>Diptera</taxon>
        <taxon>Brachycera</taxon>
        <taxon>Muscomorpha</taxon>
        <taxon>Hippoboscoidea</taxon>
        <taxon>Glossinidae</taxon>
        <taxon>Glossina</taxon>
    </lineage>
</organism>
<keyword evidence="4" id="KW-0137">Centromere</keyword>
<proteinExistence type="predicted"/>
<dbReference type="SUPFAM" id="SSF56112">
    <property type="entry name" value="Protein kinase-like (PK-like)"/>
    <property type="match status" value="1"/>
</dbReference>
<dbReference type="AlphaFoldDB" id="A0A1A9Z1K9"/>
<comment type="subcellular location">
    <subcellularLocation>
        <location evidence="1">Chromosome</location>
        <location evidence="1">Centromere</location>
        <location evidence="1">Kinetochore</location>
    </subcellularLocation>
</comment>
<keyword evidence="2" id="KW-0158">Chromosome</keyword>
<dbReference type="PANTHER" id="PTHR14030">
    <property type="entry name" value="MITOTIC CHECKPOINT SERINE/THREONINE-PROTEIN KINASE BUB1"/>
    <property type="match status" value="1"/>
</dbReference>
<dbReference type="GO" id="GO:0032991">
    <property type="term" value="C:protein-containing complex"/>
    <property type="evidence" value="ECO:0007669"/>
    <property type="project" value="UniProtKB-ARBA"/>
</dbReference>
<protein>
    <recommendedName>
        <fullName evidence="5">Protein kinase domain-containing protein</fullName>
    </recommendedName>
</protein>
<dbReference type="GO" id="GO:0051754">
    <property type="term" value="P:meiotic sister chromatid cohesion, centromeric"/>
    <property type="evidence" value="ECO:0007669"/>
    <property type="project" value="TreeGrafter"/>
</dbReference>
<dbReference type="PROSITE" id="PS50011">
    <property type="entry name" value="PROTEIN_KINASE_DOM"/>
    <property type="match status" value="1"/>
</dbReference>
<evidence type="ECO:0000256" key="3">
    <source>
        <dbReference type="ARBA" id="ARBA00022838"/>
    </source>
</evidence>
<dbReference type="GO" id="GO:0004672">
    <property type="term" value="F:protein kinase activity"/>
    <property type="evidence" value="ECO:0007669"/>
    <property type="project" value="InterPro"/>
</dbReference>
<dbReference type="GO" id="GO:0007094">
    <property type="term" value="P:mitotic spindle assembly checkpoint signaling"/>
    <property type="evidence" value="ECO:0007669"/>
    <property type="project" value="InterPro"/>
</dbReference>
<keyword evidence="3" id="KW-0995">Kinetochore</keyword>
<reference evidence="7" key="1">
    <citation type="submission" date="2014-03" db="EMBL/GenBank/DDBJ databases">
        <authorList>
            <person name="Aksoy S."/>
            <person name="Warren W."/>
            <person name="Wilson R.K."/>
        </authorList>
    </citation>
    <scope>NUCLEOTIDE SEQUENCE [LARGE SCALE GENOMIC DNA]</scope>
    <source>
        <strain evidence="7">IAEA</strain>
    </source>
</reference>
<evidence type="ECO:0000313" key="7">
    <source>
        <dbReference type="Proteomes" id="UP000092445"/>
    </source>
</evidence>
<dbReference type="GO" id="GO:0005634">
    <property type="term" value="C:nucleus"/>
    <property type="evidence" value="ECO:0007669"/>
    <property type="project" value="TreeGrafter"/>
</dbReference>
<evidence type="ECO:0000313" key="6">
    <source>
        <dbReference type="EnsemblMetazoa" id="GPAI000897-PA"/>
    </source>
</evidence>
<dbReference type="GO" id="GO:0000776">
    <property type="term" value="C:kinetochore"/>
    <property type="evidence" value="ECO:0007669"/>
    <property type="project" value="UniProtKB-KW"/>
</dbReference>
<dbReference type="EnsemblMetazoa" id="GPAI000897-RA">
    <property type="protein sequence ID" value="GPAI000897-PA"/>
    <property type="gene ID" value="GPAI000897"/>
</dbReference>
<keyword evidence="7" id="KW-1185">Reference proteome</keyword>
<dbReference type="Gene3D" id="1.10.510.10">
    <property type="entry name" value="Transferase(Phosphotransferase) domain 1"/>
    <property type="match status" value="1"/>
</dbReference>
<evidence type="ECO:0000256" key="4">
    <source>
        <dbReference type="ARBA" id="ARBA00023328"/>
    </source>
</evidence>
<dbReference type="InterPro" id="IPR015661">
    <property type="entry name" value="Bub1/Mad3"/>
</dbReference>
<feature type="domain" description="Protein kinase" evidence="5">
    <location>
        <begin position="1"/>
        <end position="131"/>
    </location>
</feature>